<gene>
    <name evidence="2" type="ORF">JY651_33350</name>
</gene>
<accession>A0ABX7NRR9</accession>
<evidence type="ECO:0000313" key="3">
    <source>
        <dbReference type="Proteomes" id="UP000662747"/>
    </source>
</evidence>
<organism evidence="2 3">
    <name type="scientific">Pyxidicoccus parkwayensis</name>
    <dbReference type="NCBI Taxonomy" id="2813578"/>
    <lineage>
        <taxon>Bacteria</taxon>
        <taxon>Pseudomonadati</taxon>
        <taxon>Myxococcota</taxon>
        <taxon>Myxococcia</taxon>
        <taxon>Myxococcales</taxon>
        <taxon>Cystobacterineae</taxon>
        <taxon>Myxococcaceae</taxon>
        <taxon>Pyxidicoccus</taxon>
    </lineage>
</organism>
<evidence type="ECO:0000313" key="2">
    <source>
        <dbReference type="EMBL" id="QSQ20134.1"/>
    </source>
</evidence>
<sequence>MNRYVVALSSWLMLAAGCRHATMTGVPELPASHGHLSSALDRYLAKQQGSPEQAASTSFTLFSDASQAIVEPTDARRVFTEARVVLESSPSEEQVRLAANDLKGACQAGLTEACAFLRERLKRPTKLSGEQPQIPPKAFENVIAKKRFTIVVVQCRLGVSGKFRDCDALEEGTDGLTESVLKALASSTYQPATLAGHPIDVPYTMTVGFVPPGTSLTTEQRLQWFRTRVARFPRSHVAWKDLAEMLAMHAPGDPGYASALGSLNALEPWHWWAASELAWLHVQAGRHAEAEPLIQQALTTEWSNPYVLETSAAVMIAGGRCEPALLQQRRAVTKLPPEWPAPERERFTRTLEDYQRRCPTANATPASEPAQAP</sequence>
<proteinExistence type="predicted"/>
<dbReference type="PROSITE" id="PS51257">
    <property type="entry name" value="PROKAR_LIPOPROTEIN"/>
    <property type="match status" value="1"/>
</dbReference>
<dbReference type="EMBL" id="CP071090">
    <property type="protein sequence ID" value="QSQ20134.1"/>
    <property type="molecule type" value="Genomic_DNA"/>
</dbReference>
<dbReference type="RefSeq" id="WP_206721715.1">
    <property type="nucleotide sequence ID" value="NZ_CP071090.1"/>
</dbReference>
<dbReference type="Gene3D" id="3.30.1150.10">
    <property type="match status" value="1"/>
</dbReference>
<dbReference type="Gene3D" id="1.25.40.10">
    <property type="entry name" value="Tetratricopeptide repeat domain"/>
    <property type="match status" value="1"/>
</dbReference>
<keyword evidence="3" id="KW-1185">Reference proteome</keyword>
<feature type="chain" id="PRO_5045501975" description="TonB C-terminal domain-containing protein" evidence="1">
    <location>
        <begin position="22"/>
        <end position="373"/>
    </location>
</feature>
<evidence type="ECO:0008006" key="4">
    <source>
        <dbReference type="Google" id="ProtNLM"/>
    </source>
</evidence>
<evidence type="ECO:0000256" key="1">
    <source>
        <dbReference type="SAM" id="SignalP"/>
    </source>
</evidence>
<protein>
    <recommendedName>
        <fullName evidence="4">TonB C-terminal domain-containing protein</fullName>
    </recommendedName>
</protein>
<dbReference type="SUPFAM" id="SSF48452">
    <property type="entry name" value="TPR-like"/>
    <property type="match status" value="1"/>
</dbReference>
<dbReference type="InterPro" id="IPR011990">
    <property type="entry name" value="TPR-like_helical_dom_sf"/>
</dbReference>
<reference evidence="2 3" key="1">
    <citation type="submission" date="2021-02" db="EMBL/GenBank/DDBJ databases">
        <title>De Novo genome assembly of isolated myxobacteria.</title>
        <authorList>
            <person name="Stevens D.C."/>
        </authorList>
    </citation>
    <scope>NUCLEOTIDE SEQUENCE [LARGE SCALE GENOMIC DNA]</scope>
    <source>
        <strain evidence="3">SCPEA02</strain>
    </source>
</reference>
<name>A0ABX7NRR9_9BACT</name>
<keyword evidence="1" id="KW-0732">Signal</keyword>
<feature type="signal peptide" evidence="1">
    <location>
        <begin position="1"/>
        <end position="21"/>
    </location>
</feature>
<dbReference type="Proteomes" id="UP000662747">
    <property type="component" value="Chromosome"/>
</dbReference>